<evidence type="ECO:0000313" key="2">
    <source>
        <dbReference type="EMBL" id="AFD06210.1"/>
    </source>
</evidence>
<dbReference type="AlphaFoldDB" id="H8KQ42"/>
<sequence length="404" mass="45217">MKTKLKYLVAVLGSLGIINHVSAQLYIDNIFTTLPQSKVFVDGDVIYAGNTSQNISHQGDLEIKGNWYNNSSNDLKVFTDASTGKIILSGAIQTFNGLVTRFPDLLLSGSDKKVQNTSIEITHLLELTDKELDVNGHTAFVLSTNVDAMRQTTGYINTSTSKEGFLIRSMDNSSSYLFPLGNKTDGVYRYRPLQVKADKAGNIGCQFQNYRADRDYYNTEDTKEGVKGVNEHFYHGLMTQDADNKVTLSVPFNTVVDGAFENITEWDEEARKWGLVKTTNPSSSNFRTTTVNLNTAEKLSITNSEVLPIALAGQFMPDLFIPNVFTPNADQNNDDFVVRGLKENYPENELVIINRWGNEVFKATNYQNDWNGSDLHEGVYFYILKVKPKNGGTKSFTGYVHIIR</sequence>
<proteinExistence type="predicted"/>
<accession>H8KQ42</accession>
<dbReference type="InterPro" id="IPR026341">
    <property type="entry name" value="T9SS_type_B"/>
</dbReference>
<keyword evidence="3" id="KW-1185">Reference proteome</keyword>
<feature type="chain" id="PRO_5003613776" description="Gliding motility-associated C-terminal domain-containing protein" evidence="1">
    <location>
        <begin position="24"/>
        <end position="404"/>
    </location>
</feature>
<gene>
    <name evidence="2" type="ordered locus">Solca_1104</name>
</gene>
<dbReference type="Proteomes" id="UP000007590">
    <property type="component" value="Chromosome"/>
</dbReference>
<dbReference type="HOGENOM" id="CLU_054883_0_0_10"/>
<evidence type="ECO:0000313" key="3">
    <source>
        <dbReference type="Proteomes" id="UP000007590"/>
    </source>
</evidence>
<dbReference type="NCBIfam" id="TIGR04131">
    <property type="entry name" value="Bac_Flav_CTERM"/>
    <property type="match status" value="1"/>
</dbReference>
<dbReference type="KEGG" id="scn:Solca_1104"/>
<dbReference type="STRING" id="929556.Solca_1104"/>
<keyword evidence="1" id="KW-0732">Signal</keyword>
<feature type="signal peptide" evidence="1">
    <location>
        <begin position="1"/>
        <end position="23"/>
    </location>
</feature>
<protein>
    <recommendedName>
        <fullName evidence="4">Gliding motility-associated C-terminal domain-containing protein</fullName>
    </recommendedName>
</protein>
<dbReference type="eggNOG" id="COG1361">
    <property type="taxonomic scope" value="Bacteria"/>
</dbReference>
<dbReference type="RefSeq" id="WP_014679437.1">
    <property type="nucleotide sequence ID" value="NC_017770.1"/>
</dbReference>
<evidence type="ECO:0000256" key="1">
    <source>
        <dbReference type="SAM" id="SignalP"/>
    </source>
</evidence>
<reference evidence="2" key="1">
    <citation type="submission" date="2012-02" db="EMBL/GenBank/DDBJ databases">
        <title>The complete genome of Solitalea canadensis DSM 3403.</title>
        <authorList>
            <consortium name="US DOE Joint Genome Institute (JGI-PGF)"/>
            <person name="Lucas S."/>
            <person name="Copeland A."/>
            <person name="Lapidus A."/>
            <person name="Glavina del Rio T."/>
            <person name="Dalin E."/>
            <person name="Tice H."/>
            <person name="Bruce D."/>
            <person name="Goodwin L."/>
            <person name="Pitluck S."/>
            <person name="Peters L."/>
            <person name="Ovchinnikova G."/>
            <person name="Lu M."/>
            <person name="Kyrpides N."/>
            <person name="Mavromatis K."/>
            <person name="Ivanova N."/>
            <person name="Brettin T."/>
            <person name="Detter J.C."/>
            <person name="Han C."/>
            <person name="Larimer F."/>
            <person name="Land M."/>
            <person name="Hauser L."/>
            <person name="Markowitz V."/>
            <person name="Cheng J.-F."/>
            <person name="Hugenholtz P."/>
            <person name="Woyke T."/>
            <person name="Wu D."/>
            <person name="Spring S."/>
            <person name="Schroeder M."/>
            <person name="Kopitz M."/>
            <person name="Brambilla E."/>
            <person name="Klenk H.-P."/>
            <person name="Eisen J.A."/>
        </authorList>
    </citation>
    <scope>NUCLEOTIDE SEQUENCE</scope>
    <source>
        <strain evidence="2">DSM 3403</strain>
    </source>
</reference>
<name>H8KQ42_SOLCM</name>
<dbReference type="EMBL" id="CP003349">
    <property type="protein sequence ID" value="AFD06210.1"/>
    <property type="molecule type" value="Genomic_DNA"/>
</dbReference>
<dbReference type="eggNOG" id="COG3291">
    <property type="taxonomic scope" value="Bacteria"/>
</dbReference>
<dbReference type="OrthoDB" id="1489185at2"/>
<dbReference type="Pfam" id="PF13585">
    <property type="entry name" value="CHU_C"/>
    <property type="match status" value="1"/>
</dbReference>
<evidence type="ECO:0008006" key="4">
    <source>
        <dbReference type="Google" id="ProtNLM"/>
    </source>
</evidence>
<organism evidence="2 3">
    <name type="scientific">Solitalea canadensis (strain ATCC 29591 / DSM 3403 / JCM 21819 / LMG 8368 / NBRC 15130 / NCIMB 12057 / USAM 9D)</name>
    <name type="common">Flexibacter canadensis</name>
    <dbReference type="NCBI Taxonomy" id="929556"/>
    <lineage>
        <taxon>Bacteria</taxon>
        <taxon>Pseudomonadati</taxon>
        <taxon>Bacteroidota</taxon>
        <taxon>Sphingobacteriia</taxon>
        <taxon>Sphingobacteriales</taxon>
        <taxon>Sphingobacteriaceae</taxon>
        <taxon>Solitalea</taxon>
    </lineage>
</organism>